<dbReference type="EMBL" id="JAFIQS010000004">
    <property type="protein sequence ID" value="KAG5170025.1"/>
    <property type="molecule type" value="Genomic_DNA"/>
</dbReference>
<name>A0A8H7Y2M7_PSICU</name>
<gene>
    <name evidence="3" type="ORF">JR316_004408</name>
</gene>
<evidence type="ECO:0008006" key="4">
    <source>
        <dbReference type="Google" id="ProtNLM"/>
    </source>
</evidence>
<keyword evidence="2" id="KW-0732">Signal</keyword>
<reference evidence="3" key="1">
    <citation type="submission" date="2021-02" db="EMBL/GenBank/DDBJ databases">
        <title>Psilocybe cubensis genome.</title>
        <authorList>
            <person name="Mckernan K.J."/>
            <person name="Crawford S."/>
            <person name="Trippe A."/>
            <person name="Kane L.T."/>
            <person name="Mclaughlin S."/>
        </authorList>
    </citation>
    <scope>NUCLEOTIDE SEQUENCE [LARGE SCALE GENOMIC DNA]</scope>
    <source>
        <strain evidence="3">MGC-MH-2018</strain>
    </source>
</reference>
<feature type="compositionally biased region" description="Low complexity" evidence="1">
    <location>
        <begin position="128"/>
        <end position="157"/>
    </location>
</feature>
<dbReference type="AlphaFoldDB" id="A0A8H7Y2M7"/>
<accession>A0A8H7Y2M7</accession>
<feature type="signal peptide" evidence="2">
    <location>
        <begin position="1"/>
        <end position="23"/>
    </location>
</feature>
<feature type="region of interest" description="Disordered" evidence="1">
    <location>
        <begin position="119"/>
        <end position="190"/>
    </location>
</feature>
<comment type="caution">
    <text evidence="3">The sequence shown here is derived from an EMBL/GenBank/DDBJ whole genome shotgun (WGS) entry which is preliminary data.</text>
</comment>
<protein>
    <recommendedName>
        <fullName evidence="4">Extracellular membrane protein CFEM domain-containing protein</fullName>
    </recommendedName>
</protein>
<organism evidence="3">
    <name type="scientific">Psilocybe cubensis</name>
    <name type="common">Psychedelic mushroom</name>
    <name type="synonym">Stropharia cubensis</name>
    <dbReference type="NCBI Taxonomy" id="181762"/>
    <lineage>
        <taxon>Eukaryota</taxon>
        <taxon>Fungi</taxon>
        <taxon>Dikarya</taxon>
        <taxon>Basidiomycota</taxon>
        <taxon>Agaricomycotina</taxon>
        <taxon>Agaricomycetes</taxon>
        <taxon>Agaricomycetidae</taxon>
        <taxon>Agaricales</taxon>
        <taxon>Agaricineae</taxon>
        <taxon>Strophariaceae</taxon>
        <taxon>Psilocybe</taxon>
    </lineage>
</organism>
<evidence type="ECO:0000256" key="1">
    <source>
        <dbReference type="SAM" id="MobiDB-lite"/>
    </source>
</evidence>
<evidence type="ECO:0000313" key="3">
    <source>
        <dbReference type="EMBL" id="KAG5170025.1"/>
    </source>
</evidence>
<sequence>MLFSSAGALAAATLSFAVSSISAKPVRIPGLLYSRQLDGFDPDQIPSSCLAGSCADYLAAIGQQNCMDLECICTAQVAKTLDACQQCLVDANIPGLTQSDIDQAVKDFVDGCSDAGHPISGVGGGSGSNTSLGGSGSTATSRTSTSTKTATSPTATNPGGGSGPSTGTNPDTDNDNGNGGNTNGPQTNPFNGAVDKTMNIALVTLLWVGLGMVVIA</sequence>
<proteinExistence type="predicted"/>
<dbReference type="OrthoDB" id="2564568at2759"/>
<evidence type="ECO:0000256" key="2">
    <source>
        <dbReference type="SAM" id="SignalP"/>
    </source>
</evidence>
<feature type="chain" id="PRO_5034572627" description="Extracellular membrane protein CFEM domain-containing protein" evidence="2">
    <location>
        <begin position="24"/>
        <end position="216"/>
    </location>
</feature>